<reference evidence="2" key="1">
    <citation type="submission" date="2020-12" db="EMBL/GenBank/DDBJ databases">
        <authorList>
            <person name="Iha C."/>
        </authorList>
    </citation>
    <scope>NUCLEOTIDE SEQUENCE</scope>
</reference>
<feature type="region of interest" description="Disordered" evidence="1">
    <location>
        <begin position="306"/>
        <end position="331"/>
    </location>
</feature>
<dbReference type="Proteomes" id="UP000708148">
    <property type="component" value="Unassembled WGS sequence"/>
</dbReference>
<name>A0A8S1JDJ6_9CHLO</name>
<evidence type="ECO:0000313" key="3">
    <source>
        <dbReference type="Proteomes" id="UP000708148"/>
    </source>
</evidence>
<dbReference type="EMBL" id="CAJHUC010003061">
    <property type="protein sequence ID" value="CAD7705252.1"/>
    <property type="molecule type" value="Genomic_DNA"/>
</dbReference>
<feature type="region of interest" description="Disordered" evidence="1">
    <location>
        <begin position="1"/>
        <end position="36"/>
    </location>
</feature>
<feature type="region of interest" description="Disordered" evidence="1">
    <location>
        <begin position="52"/>
        <end position="76"/>
    </location>
</feature>
<evidence type="ECO:0000313" key="2">
    <source>
        <dbReference type="EMBL" id="CAD7705252.1"/>
    </source>
</evidence>
<accession>A0A8S1JDJ6</accession>
<dbReference type="AlphaFoldDB" id="A0A8S1JDJ6"/>
<feature type="compositionally biased region" description="Basic and acidic residues" evidence="1">
    <location>
        <begin position="306"/>
        <end position="325"/>
    </location>
</feature>
<proteinExistence type="predicted"/>
<dbReference type="OrthoDB" id="6108017at2759"/>
<comment type="caution">
    <text evidence="2">The sequence shown here is derived from an EMBL/GenBank/DDBJ whole genome shotgun (WGS) entry which is preliminary data.</text>
</comment>
<sequence>MPEGKPPNQGAIHAVATPKGSGDGMPVAAIGGPQMAQEGNFGAQGVVGALPQSSMALPPRTPDQPPGHRCVGPPTYTVAPGHQMAYSPYQEIEELRNKIRLMDKEQFEKELEARRQVREQVYQEGIKIADEYQGEINRLKQELWQKDIKSAKDTSQHKRELRERDAKLATYKKTTEDLKRQAVEMQENIAALRQRRQKENDGCLSSPSTMAAEEEIEQLRERMQEVVRQEGVKIAKLTSDHDANMKKKEMEYRDAISQLKHANGTLQQKEKELSRTVDQLNQKIKEQDAKFDAYKKSMDEVKRHVLETQEETKELRESIHDETDGRGMWMV</sequence>
<evidence type="ECO:0000256" key="1">
    <source>
        <dbReference type="SAM" id="MobiDB-lite"/>
    </source>
</evidence>
<protein>
    <submittedName>
        <fullName evidence="2">Uncharacterized protein</fullName>
    </submittedName>
</protein>
<organism evidence="2 3">
    <name type="scientific">Ostreobium quekettii</name>
    <dbReference type="NCBI Taxonomy" id="121088"/>
    <lineage>
        <taxon>Eukaryota</taxon>
        <taxon>Viridiplantae</taxon>
        <taxon>Chlorophyta</taxon>
        <taxon>core chlorophytes</taxon>
        <taxon>Ulvophyceae</taxon>
        <taxon>TCBD clade</taxon>
        <taxon>Bryopsidales</taxon>
        <taxon>Ostreobineae</taxon>
        <taxon>Ostreobiaceae</taxon>
        <taxon>Ostreobium</taxon>
    </lineage>
</organism>
<gene>
    <name evidence="2" type="ORF">OSTQU699_LOCUS10607</name>
</gene>
<keyword evidence="3" id="KW-1185">Reference proteome</keyword>